<sequence>MADPLLSGTLSTPRLHLRPWHDDDVEAVFAHAADPEWSRYLPVPMPYARGDAEAFIAVQRGLDPARHVSWAVTRDGVLVGGINIRIDPANRLGELGYSVARPAWGSGIATESVRAVLDAAFTALPWLDRVRAMADLRNLASQRVMEKAGLRREGVLRHNRVVRGESIDEAWYGILRDEWLRRRD</sequence>
<protein>
    <submittedName>
        <fullName evidence="2">GNAT family N-acetyltransferase</fullName>
    </submittedName>
</protein>
<dbReference type="InterPro" id="IPR051908">
    <property type="entry name" value="Ribosomal_N-acetyltransferase"/>
</dbReference>
<dbReference type="Pfam" id="PF13302">
    <property type="entry name" value="Acetyltransf_3"/>
    <property type="match status" value="1"/>
</dbReference>
<accession>A0ABR8UI44</accession>
<organism evidence="2 3">
    <name type="scientific">Luteimonas colneyensis</name>
    <dbReference type="NCBI Taxonomy" id="2762230"/>
    <lineage>
        <taxon>Bacteria</taxon>
        <taxon>Pseudomonadati</taxon>
        <taxon>Pseudomonadota</taxon>
        <taxon>Gammaproteobacteria</taxon>
        <taxon>Lysobacterales</taxon>
        <taxon>Lysobacteraceae</taxon>
        <taxon>Luteimonas</taxon>
    </lineage>
</organism>
<reference evidence="2 3" key="1">
    <citation type="submission" date="2020-08" db="EMBL/GenBank/DDBJ databases">
        <title>A Genomic Blueprint of the Chicken Gut Microbiome.</title>
        <authorList>
            <person name="Gilroy R."/>
            <person name="Ravi A."/>
            <person name="Getino M."/>
            <person name="Pursley I."/>
            <person name="Horton D.L."/>
            <person name="Alikhan N.-F."/>
            <person name="Baker D."/>
            <person name="Gharbi K."/>
            <person name="Hall N."/>
            <person name="Watson M."/>
            <person name="Adriaenssens E.M."/>
            <person name="Foster-Nyarko E."/>
            <person name="Jarju S."/>
            <person name="Secka A."/>
            <person name="Antonio M."/>
            <person name="Oren A."/>
            <person name="Chaudhuri R."/>
            <person name="La Ragione R.M."/>
            <person name="Hildebrand F."/>
            <person name="Pallen M.J."/>
        </authorList>
    </citation>
    <scope>NUCLEOTIDE SEQUENCE [LARGE SCALE GENOMIC DNA]</scope>
    <source>
        <strain evidence="2 3">Sa2BVA3</strain>
    </source>
</reference>
<evidence type="ECO:0000259" key="1">
    <source>
        <dbReference type="PROSITE" id="PS51186"/>
    </source>
</evidence>
<dbReference type="InterPro" id="IPR016181">
    <property type="entry name" value="Acyl_CoA_acyltransferase"/>
</dbReference>
<evidence type="ECO:0000313" key="2">
    <source>
        <dbReference type="EMBL" id="MBD7987687.1"/>
    </source>
</evidence>
<dbReference type="InterPro" id="IPR000182">
    <property type="entry name" value="GNAT_dom"/>
</dbReference>
<name>A0ABR8UI44_9GAMM</name>
<dbReference type="PANTHER" id="PTHR43441:SF11">
    <property type="entry name" value="RIBOSOMAL-PROTEIN-SERINE ACETYLTRANSFERASE"/>
    <property type="match status" value="1"/>
</dbReference>
<dbReference type="SUPFAM" id="SSF55729">
    <property type="entry name" value="Acyl-CoA N-acyltransferases (Nat)"/>
    <property type="match status" value="1"/>
</dbReference>
<dbReference type="PANTHER" id="PTHR43441">
    <property type="entry name" value="RIBOSOMAL-PROTEIN-SERINE ACETYLTRANSFERASE"/>
    <property type="match status" value="1"/>
</dbReference>
<dbReference type="EMBL" id="JACSQJ010000002">
    <property type="protein sequence ID" value="MBD7987687.1"/>
    <property type="molecule type" value="Genomic_DNA"/>
</dbReference>
<dbReference type="RefSeq" id="WP_191728892.1">
    <property type="nucleotide sequence ID" value="NZ_JACSQJ010000002.1"/>
</dbReference>
<dbReference type="PROSITE" id="PS51186">
    <property type="entry name" value="GNAT"/>
    <property type="match status" value="1"/>
</dbReference>
<comment type="caution">
    <text evidence="2">The sequence shown here is derived from an EMBL/GenBank/DDBJ whole genome shotgun (WGS) entry which is preliminary data.</text>
</comment>
<feature type="domain" description="N-acetyltransferase" evidence="1">
    <location>
        <begin position="15"/>
        <end position="178"/>
    </location>
</feature>
<proteinExistence type="predicted"/>
<dbReference type="Proteomes" id="UP000647183">
    <property type="component" value="Unassembled WGS sequence"/>
</dbReference>
<evidence type="ECO:0000313" key="3">
    <source>
        <dbReference type="Proteomes" id="UP000647183"/>
    </source>
</evidence>
<dbReference type="Gene3D" id="3.40.630.30">
    <property type="match status" value="1"/>
</dbReference>
<gene>
    <name evidence="2" type="ORF">H9645_06545</name>
</gene>
<keyword evidence="3" id="KW-1185">Reference proteome</keyword>